<evidence type="ECO:0000313" key="2">
    <source>
        <dbReference type="EMBL" id="GHH54348.1"/>
    </source>
</evidence>
<keyword evidence="3" id="KW-1185">Reference proteome</keyword>
<dbReference type="InterPro" id="IPR051797">
    <property type="entry name" value="TrmB-like"/>
</dbReference>
<dbReference type="SUPFAM" id="SSF46894">
    <property type="entry name" value="C-terminal effector domain of the bipartite response regulators"/>
    <property type="match status" value="1"/>
</dbReference>
<dbReference type="InterPro" id="IPR036388">
    <property type="entry name" value="WH-like_DNA-bd_sf"/>
</dbReference>
<dbReference type="Proteomes" id="UP000605568">
    <property type="component" value="Unassembled WGS sequence"/>
</dbReference>
<accession>A0ABQ3MRZ5</accession>
<dbReference type="InterPro" id="IPR000792">
    <property type="entry name" value="Tscrpt_reg_LuxR_C"/>
</dbReference>
<organism evidence="2 3">
    <name type="scientific">Lentzea cavernae</name>
    <dbReference type="NCBI Taxonomy" id="2020703"/>
    <lineage>
        <taxon>Bacteria</taxon>
        <taxon>Bacillati</taxon>
        <taxon>Actinomycetota</taxon>
        <taxon>Actinomycetes</taxon>
        <taxon>Pseudonocardiales</taxon>
        <taxon>Pseudonocardiaceae</taxon>
        <taxon>Lentzea</taxon>
    </lineage>
</organism>
<reference evidence="3" key="1">
    <citation type="journal article" date="2019" name="Int. J. Syst. Evol. Microbiol.">
        <title>The Global Catalogue of Microorganisms (GCM) 10K type strain sequencing project: providing services to taxonomists for standard genome sequencing and annotation.</title>
        <authorList>
            <consortium name="The Broad Institute Genomics Platform"/>
            <consortium name="The Broad Institute Genome Sequencing Center for Infectious Disease"/>
            <person name="Wu L."/>
            <person name="Ma J."/>
        </authorList>
    </citation>
    <scope>NUCLEOTIDE SEQUENCE [LARGE SCALE GENOMIC DNA]</scope>
    <source>
        <strain evidence="3">CGMCC 4.7367</strain>
    </source>
</reference>
<comment type="caution">
    <text evidence="2">The sequence shown here is derived from an EMBL/GenBank/DDBJ whole genome shotgun (WGS) entry which is preliminary data.</text>
</comment>
<sequence>MSLRDLGFDSIQESVYRSLLADPLRDTGTLASLALADDNVVRHALAGLLALGVVEVAATAPCGYAPGDPEVVVGELIERLEQETLRRQQKIGGTRSELAGLAAGFRHDARTVEVEHITEPERIRERLAELCFFTRSSVYAVQPARASSEAARAEASRLDNRSLGRGVTMQVIYDERLLRGERTRARLGERTASGAQIRFLPGPLARLILLDERIAIVPSDPTDAGSGALVVHQPGIVSELVARFRQLWDGATDFAAEPADVPSDDDRSVLRMLASGLTDELVARQIGVSVRHLRRRIARLMDELGADSRFQAGMAASRRGWI</sequence>
<feature type="domain" description="HTH luxR-type" evidence="1">
    <location>
        <begin position="259"/>
        <end position="316"/>
    </location>
</feature>
<name>A0ABQ3MRZ5_9PSEU</name>
<gene>
    <name evidence="2" type="ORF">GCM10017774_69210</name>
</gene>
<dbReference type="PANTHER" id="PTHR34293">
    <property type="entry name" value="HTH-TYPE TRANSCRIPTIONAL REGULATOR TRMBL2"/>
    <property type="match status" value="1"/>
</dbReference>
<dbReference type="SMART" id="SM00421">
    <property type="entry name" value="HTH_LUXR"/>
    <property type="match status" value="1"/>
</dbReference>
<dbReference type="InterPro" id="IPR016032">
    <property type="entry name" value="Sig_transdc_resp-reg_C-effctor"/>
</dbReference>
<dbReference type="Gene3D" id="1.10.10.10">
    <property type="entry name" value="Winged helix-like DNA-binding domain superfamily/Winged helix DNA-binding domain"/>
    <property type="match status" value="1"/>
</dbReference>
<proteinExistence type="predicted"/>
<evidence type="ECO:0000313" key="3">
    <source>
        <dbReference type="Proteomes" id="UP000605568"/>
    </source>
</evidence>
<dbReference type="PANTHER" id="PTHR34293:SF1">
    <property type="entry name" value="HTH-TYPE TRANSCRIPTIONAL REGULATOR TRMBL2"/>
    <property type="match status" value="1"/>
</dbReference>
<dbReference type="RefSeq" id="WP_191303551.1">
    <property type="nucleotide sequence ID" value="NZ_BNAR01000013.1"/>
</dbReference>
<dbReference type="EMBL" id="BNAR01000013">
    <property type="protein sequence ID" value="GHH54348.1"/>
    <property type="molecule type" value="Genomic_DNA"/>
</dbReference>
<evidence type="ECO:0000259" key="1">
    <source>
        <dbReference type="SMART" id="SM00421"/>
    </source>
</evidence>
<protein>
    <submittedName>
        <fullName evidence="2">Transcriptional regulator</fullName>
    </submittedName>
</protein>